<keyword evidence="12" id="KW-1185">Reference proteome</keyword>
<organism evidence="11 12">
    <name type="scientific">Solicola gregarius</name>
    <dbReference type="NCBI Taxonomy" id="2908642"/>
    <lineage>
        <taxon>Bacteria</taxon>
        <taxon>Bacillati</taxon>
        <taxon>Actinomycetota</taxon>
        <taxon>Actinomycetes</taxon>
        <taxon>Propionibacteriales</taxon>
        <taxon>Nocardioidaceae</taxon>
        <taxon>Solicola</taxon>
    </lineage>
</organism>
<dbReference type="Proteomes" id="UP001164390">
    <property type="component" value="Chromosome"/>
</dbReference>
<evidence type="ECO:0000256" key="5">
    <source>
        <dbReference type="ARBA" id="ARBA00022801"/>
    </source>
</evidence>
<keyword evidence="5" id="KW-0378">Hydrolase</keyword>
<evidence type="ECO:0000256" key="6">
    <source>
        <dbReference type="ARBA" id="ARBA00022833"/>
    </source>
</evidence>
<dbReference type="InterPro" id="IPR024079">
    <property type="entry name" value="MetalloPept_cat_dom_sf"/>
</dbReference>
<dbReference type="InterPro" id="IPR008754">
    <property type="entry name" value="Peptidase_M43"/>
</dbReference>
<evidence type="ECO:0000256" key="3">
    <source>
        <dbReference type="ARBA" id="ARBA00022723"/>
    </source>
</evidence>
<keyword evidence="4 9" id="KW-0732">Signal</keyword>
<dbReference type="EMBL" id="CP094970">
    <property type="protein sequence ID" value="UYM04109.1"/>
    <property type="molecule type" value="Genomic_DNA"/>
</dbReference>
<evidence type="ECO:0000259" key="10">
    <source>
        <dbReference type="Pfam" id="PF05572"/>
    </source>
</evidence>
<gene>
    <name evidence="11" type="ORF">L0C25_16375</name>
</gene>
<evidence type="ECO:0000256" key="7">
    <source>
        <dbReference type="ARBA" id="ARBA00023049"/>
    </source>
</evidence>
<dbReference type="GO" id="GO:0006508">
    <property type="term" value="P:proteolysis"/>
    <property type="evidence" value="ECO:0007669"/>
    <property type="project" value="UniProtKB-KW"/>
</dbReference>
<dbReference type="PANTHER" id="PTHR47466:SF1">
    <property type="entry name" value="METALLOPROTEASE MEP1 (AFU_ORTHOLOGUE AFUA_1G07730)-RELATED"/>
    <property type="match status" value="1"/>
</dbReference>
<comment type="similarity">
    <text evidence="1">Belongs to the peptidase M43B family.</text>
</comment>
<dbReference type="RefSeq" id="WP_271632767.1">
    <property type="nucleotide sequence ID" value="NZ_CP094970.1"/>
</dbReference>
<evidence type="ECO:0000313" key="11">
    <source>
        <dbReference type="EMBL" id="UYM04109.1"/>
    </source>
</evidence>
<proteinExistence type="inferred from homology"/>
<dbReference type="SUPFAM" id="SSF55486">
    <property type="entry name" value="Metalloproteases ('zincins'), catalytic domain"/>
    <property type="match status" value="1"/>
</dbReference>
<sequence>MSVLRRCVQTAVGLSVGGLALGTLVAPGVASAAPAGVGANVSAAEACAPGQGVLSSRSDGYVRDPGPSQAEVRAYEDQFDAAFDALSPAERSSAAGEGKTVTIPVHVHAIQTSKNTVKAPRKRIKQQIRIMNRAYKGNQSKASAKTKFRFRLKSVDRTVNKRWYTAALGDRAANKMKRKLHKGGSRALNLYLSAPEINGGTLFGWATFPADLKRQPKIDGVVINYGSMMNGKYTGYNKGDTAVHEAGHWLGLYHTFQGGCSKLNDRVKDTPREATPNYECPKSRNTCKAPGKDPIHNFMDYSYDKCMTQFTFGQSKRMNRQWAAFRAR</sequence>
<dbReference type="Pfam" id="PF05572">
    <property type="entry name" value="Peptidase_M43"/>
    <property type="match status" value="1"/>
</dbReference>
<evidence type="ECO:0000256" key="9">
    <source>
        <dbReference type="SAM" id="SignalP"/>
    </source>
</evidence>
<dbReference type="Gene3D" id="3.40.390.10">
    <property type="entry name" value="Collagenase (Catalytic Domain)"/>
    <property type="match status" value="1"/>
</dbReference>
<accession>A0AA46YK02</accession>
<keyword evidence="8" id="KW-1015">Disulfide bond</keyword>
<keyword evidence="7 11" id="KW-0482">Metalloprotease</keyword>
<feature type="signal peptide" evidence="9">
    <location>
        <begin position="1"/>
        <end position="32"/>
    </location>
</feature>
<feature type="chain" id="PRO_5041331698" evidence="9">
    <location>
        <begin position="33"/>
        <end position="328"/>
    </location>
</feature>
<dbReference type="GO" id="GO:0046872">
    <property type="term" value="F:metal ion binding"/>
    <property type="evidence" value="ECO:0007669"/>
    <property type="project" value="UniProtKB-KW"/>
</dbReference>
<feature type="domain" description="Peptidase M43 pregnancy-associated plasma-A" evidence="10">
    <location>
        <begin position="203"/>
        <end position="320"/>
    </location>
</feature>
<dbReference type="InterPro" id="IPR006311">
    <property type="entry name" value="TAT_signal"/>
</dbReference>
<dbReference type="KEGG" id="sgrg:L0C25_16375"/>
<evidence type="ECO:0000256" key="4">
    <source>
        <dbReference type="ARBA" id="ARBA00022729"/>
    </source>
</evidence>
<evidence type="ECO:0000313" key="12">
    <source>
        <dbReference type="Proteomes" id="UP001164390"/>
    </source>
</evidence>
<keyword evidence="3" id="KW-0479">Metal-binding</keyword>
<evidence type="ECO:0000256" key="2">
    <source>
        <dbReference type="ARBA" id="ARBA00022670"/>
    </source>
</evidence>
<dbReference type="GO" id="GO:0008237">
    <property type="term" value="F:metallopeptidase activity"/>
    <property type="evidence" value="ECO:0007669"/>
    <property type="project" value="UniProtKB-KW"/>
</dbReference>
<evidence type="ECO:0000256" key="8">
    <source>
        <dbReference type="ARBA" id="ARBA00023157"/>
    </source>
</evidence>
<protein>
    <submittedName>
        <fullName evidence="11">Zinc metalloprotease</fullName>
    </submittedName>
</protein>
<evidence type="ECO:0000256" key="1">
    <source>
        <dbReference type="ARBA" id="ARBA00008721"/>
    </source>
</evidence>
<dbReference type="PANTHER" id="PTHR47466">
    <property type="match status" value="1"/>
</dbReference>
<name>A0AA46YK02_9ACTN</name>
<dbReference type="CDD" id="cd04275">
    <property type="entry name" value="ZnMc_pappalysin_like"/>
    <property type="match status" value="1"/>
</dbReference>
<keyword evidence="2" id="KW-0645">Protease</keyword>
<reference evidence="11" key="1">
    <citation type="submission" date="2022-01" db="EMBL/GenBank/DDBJ databases">
        <title>Nocardioidaceae gen. sp. A5X3R13.</title>
        <authorList>
            <person name="Lopez Marin M.A."/>
            <person name="Uhlik O."/>
        </authorList>
    </citation>
    <scope>NUCLEOTIDE SEQUENCE</scope>
    <source>
        <strain evidence="11">A5X3R13</strain>
    </source>
</reference>
<dbReference type="AlphaFoldDB" id="A0AA46YK02"/>
<keyword evidence="6" id="KW-0862">Zinc</keyword>
<dbReference type="PROSITE" id="PS51318">
    <property type="entry name" value="TAT"/>
    <property type="match status" value="1"/>
</dbReference>